<dbReference type="Proteomes" id="UP000033945">
    <property type="component" value="Unassembled WGS sequence"/>
</dbReference>
<keyword evidence="1" id="KW-1133">Transmembrane helix</keyword>
<feature type="transmembrane region" description="Helical" evidence="1">
    <location>
        <begin position="12"/>
        <end position="32"/>
    </location>
</feature>
<evidence type="ECO:0000313" key="2">
    <source>
        <dbReference type="EMBL" id="KKT60689.1"/>
    </source>
</evidence>
<dbReference type="AlphaFoldDB" id="A0A0G1LLD8"/>
<organism evidence="2 3">
    <name type="scientific">Candidatus Giovannonibacteria bacterium GW2011_GWA2_44_26</name>
    <dbReference type="NCBI Taxonomy" id="1618648"/>
    <lineage>
        <taxon>Bacteria</taxon>
        <taxon>Candidatus Giovannoniibacteriota</taxon>
    </lineage>
</organism>
<evidence type="ECO:0008006" key="4">
    <source>
        <dbReference type="Google" id="ProtNLM"/>
    </source>
</evidence>
<accession>A0A0G1LLD8</accession>
<dbReference type="EMBL" id="LCIT01000046">
    <property type="protein sequence ID" value="KKT60689.1"/>
    <property type="molecule type" value="Genomic_DNA"/>
</dbReference>
<protein>
    <recommendedName>
        <fullName evidence="4">DUF4044 domain-containing protein</fullName>
    </recommendedName>
</protein>
<name>A0A0G1LLD8_9BACT</name>
<comment type="caution">
    <text evidence="2">The sequence shown here is derived from an EMBL/GenBank/DDBJ whole genome shotgun (WGS) entry which is preliminary data.</text>
</comment>
<evidence type="ECO:0000256" key="1">
    <source>
        <dbReference type="SAM" id="Phobius"/>
    </source>
</evidence>
<keyword evidence="1" id="KW-0472">Membrane</keyword>
<keyword evidence="1" id="KW-0812">Transmembrane</keyword>
<reference evidence="2 3" key="1">
    <citation type="journal article" date="2015" name="Nature">
        <title>rRNA introns, odd ribosomes, and small enigmatic genomes across a large radiation of phyla.</title>
        <authorList>
            <person name="Brown C.T."/>
            <person name="Hug L.A."/>
            <person name="Thomas B.C."/>
            <person name="Sharon I."/>
            <person name="Castelle C.J."/>
            <person name="Singh A."/>
            <person name="Wilkins M.J."/>
            <person name="Williams K.H."/>
            <person name="Banfield J.F."/>
        </authorList>
    </citation>
    <scope>NUCLEOTIDE SEQUENCE [LARGE SCALE GENOMIC DNA]</scope>
</reference>
<gene>
    <name evidence="2" type="ORF">UW55_C0046G0003</name>
</gene>
<sequence length="33" mass="3762">MLKYKKTAKIVWIVSAVIVITSMIAFTLIPLLR</sequence>
<proteinExistence type="predicted"/>
<evidence type="ECO:0000313" key="3">
    <source>
        <dbReference type="Proteomes" id="UP000033945"/>
    </source>
</evidence>